<evidence type="ECO:0000313" key="3">
    <source>
        <dbReference type="Proteomes" id="UP000220836"/>
    </source>
</evidence>
<reference evidence="2 3" key="1">
    <citation type="submission" date="2017-05" db="EMBL/GenBank/DDBJ databases">
        <authorList>
            <person name="Song R."/>
            <person name="Chenine A.L."/>
            <person name="Ruprecht R.M."/>
        </authorList>
    </citation>
    <scope>NUCLEOTIDE SEQUENCE [LARGE SCALE GENOMIC DNA]</scope>
    <source>
        <strain evidence="2 3">CECT 8663</strain>
    </source>
</reference>
<keyword evidence="1" id="KW-0732">Signal</keyword>
<dbReference type="Proteomes" id="UP000220836">
    <property type="component" value="Unassembled WGS sequence"/>
</dbReference>
<accession>A0A238K2H3</accession>
<dbReference type="EMBL" id="FXYH01000002">
    <property type="protein sequence ID" value="SMX36312.1"/>
    <property type="molecule type" value="Genomic_DNA"/>
</dbReference>
<sequence length="69" mass="6920">MKYLVATAFVLSSTLSAHAFGIHIGVDLGADGEAAVLCVANDVTVLAQSADDCGKIGGMVSHDVSAVTK</sequence>
<feature type="signal peptide" evidence="1">
    <location>
        <begin position="1"/>
        <end position="19"/>
    </location>
</feature>
<protein>
    <submittedName>
        <fullName evidence="2">Uncharacterized protein</fullName>
    </submittedName>
</protein>
<dbReference type="RefSeq" id="WP_097803296.1">
    <property type="nucleotide sequence ID" value="NZ_FXYH01000002.1"/>
</dbReference>
<evidence type="ECO:0000313" key="2">
    <source>
        <dbReference type="EMBL" id="SMX36312.1"/>
    </source>
</evidence>
<feature type="chain" id="PRO_5012828014" evidence="1">
    <location>
        <begin position="20"/>
        <end position="69"/>
    </location>
</feature>
<dbReference type="OrthoDB" id="9978100at2"/>
<keyword evidence="3" id="KW-1185">Reference proteome</keyword>
<organism evidence="2 3">
    <name type="scientific">Pelagimonas varians</name>
    <dbReference type="NCBI Taxonomy" id="696760"/>
    <lineage>
        <taxon>Bacteria</taxon>
        <taxon>Pseudomonadati</taxon>
        <taxon>Pseudomonadota</taxon>
        <taxon>Alphaproteobacteria</taxon>
        <taxon>Rhodobacterales</taxon>
        <taxon>Roseobacteraceae</taxon>
        <taxon>Pelagimonas</taxon>
    </lineage>
</organism>
<name>A0A238K2H3_9RHOB</name>
<gene>
    <name evidence="2" type="ORF">PEV8663_00767</name>
</gene>
<evidence type="ECO:0000256" key="1">
    <source>
        <dbReference type="SAM" id="SignalP"/>
    </source>
</evidence>
<proteinExistence type="predicted"/>
<dbReference type="AlphaFoldDB" id="A0A238K2H3"/>